<feature type="domain" description="Endoplasmic reticulum resident protein 29 C-terminal" evidence="4">
    <location>
        <begin position="144"/>
        <end position="243"/>
    </location>
</feature>
<dbReference type="PANTHER" id="PTHR12211:SF0">
    <property type="entry name" value="ENDOPLASMIC RETICULUM RESIDENT PROTEIN 29"/>
    <property type="match status" value="1"/>
</dbReference>
<dbReference type="InterPro" id="IPR011679">
    <property type="entry name" value="ERp29_C"/>
</dbReference>
<proteinExistence type="evidence at transcript level"/>
<dbReference type="GO" id="GO:0009306">
    <property type="term" value="P:protein secretion"/>
    <property type="evidence" value="ECO:0007669"/>
    <property type="project" value="InterPro"/>
</dbReference>
<evidence type="ECO:0000259" key="4">
    <source>
        <dbReference type="Pfam" id="PF07749"/>
    </source>
</evidence>
<accession>A0A023ENS4</accession>
<dbReference type="VEuPathDB" id="VectorBase:AALC636_020836"/>
<evidence type="ECO:0000256" key="1">
    <source>
        <dbReference type="ARBA" id="ARBA00022824"/>
    </source>
</evidence>
<dbReference type="PIRSF" id="PIRSF027352">
    <property type="entry name" value="ER_p29"/>
    <property type="match status" value="1"/>
</dbReference>
<dbReference type="InterPro" id="IPR012883">
    <property type="entry name" value="ERp29_N"/>
</dbReference>
<feature type="signal peptide" evidence="3">
    <location>
        <begin position="1"/>
        <end position="19"/>
    </location>
</feature>
<keyword evidence="1 2" id="KW-0256">Endoplasmic reticulum</keyword>
<dbReference type="VEuPathDB" id="VectorBase:AALFPA_048993"/>
<dbReference type="VEuPathDB" id="VectorBase:AALF002374"/>
<comment type="subunit">
    <text evidence="2">Homodimer.</text>
</comment>
<dbReference type="InterPro" id="IPR016855">
    <property type="entry name" value="ERp29"/>
</dbReference>
<sequence>MSRLVPFLLVTFYIGASWASNGCVELDKLSFDKIVKRFRYTLVKFDVAFPYGEKHEAFTSFALESNEALDDLLFALVGIKDYGEKENADLGKRFKISEKYPVIKLFNNETLDTYVDYPEDDPITVDSLRKFVSANTDLYIGLPGCLKEIDELAAKFSCPKKSKEALLEIVTETEQMEGLFSAEKAHKSFQIYLTLMRKMAQSDKSVKEFVAGEKDRVRNLLKGKISDNKKADLNLRLNIMESFKPGRTPDKAASDEL</sequence>
<feature type="chain" id="PRO_5001519801" description="Endoplasmic reticulum resident protein 29" evidence="3">
    <location>
        <begin position="20"/>
        <end position="257"/>
    </location>
</feature>
<reference evidence="6" key="1">
    <citation type="journal article" date="2014" name="PLoS Negl. Trop. Dis.">
        <title>Identification and characterization of seminal fluid proteins in the Asian tiger mosquito, Aedes albopictus.</title>
        <authorList>
            <person name="Boes K.E."/>
            <person name="Ribeiro J.M."/>
            <person name="Wong A."/>
            <person name="Harrington L.C."/>
            <person name="Wolfner M.F."/>
            <person name="Sirot L.K."/>
        </authorList>
    </citation>
    <scope>NUCLEOTIDE SEQUENCE</scope>
    <source>
        <tissue evidence="6">Reproductive organs</tissue>
    </source>
</reference>
<dbReference type="EMBL" id="GAPW01003509">
    <property type="protein sequence ID" value="JAC10089.1"/>
    <property type="molecule type" value="mRNA"/>
</dbReference>
<feature type="domain" description="ERp29 N-terminal" evidence="5">
    <location>
        <begin position="18"/>
        <end position="143"/>
    </location>
</feature>
<dbReference type="Gene3D" id="3.40.30.10">
    <property type="entry name" value="Glutaredoxin"/>
    <property type="match status" value="1"/>
</dbReference>
<dbReference type="Pfam" id="PF07749">
    <property type="entry name" value="ERp29"/>
    <property type="match status" value="1"/>
</dbReference>
<dbReference type="InterPro" id="IPR036356">
    <property type="entry name" value="ERp29_C_sf"/>
</dbReference>
<dbReference type="GO" id="GO:0005788">
    <property type="term" value="C:endoplasmic reticulum lumen"/>
    <property type="evidence" value="ECO:0007669"/>
    <property type="project" value="UniProtKB-SubCell"/>
</dbReference>
<dbReference type="SUPFAM" id="SSF52833">
    <property type="entry name" value="Thioredoxin-like"/>
    <property type="match status" value="1"/>
</dbReference>
<name>A0A023ENS4_AEDAL</name>
<dbReference type="Pfam" id="PF07912">
    <property type="entry name" value="ERp29_N"/>
    <property type="match status" value="1"/>
</dbReference>
<dbReference type="Gene3D" id="1.20.1150.12">
    <property type="entry name" value="Endoplasmic reticulum resident protein 29, C-terminal domain"/>
    <property type="match status" value="1"/>
</dbReference>
<evidence type="ECO:0000259" key="5">
    <source>
        <dbReference type="Pfam" id="PF07912"/>
    </source>
</evidence>
<dbReference type="PANTHER" id="PTHR12211">
    <property type="entry name" value="ENDOPLASMIC RETICULUM PROTEIN ERP29"/>
    <property type="match status" value="1"/>
</dbReference>
<keyword evidence="3" id="KW-0732">Signal</keyword>
<evidence type="ECO:0000313" key="6">
    <source>
        <dbReference type="EMBL" id="JAC10089.1"/>
    </source>
</evidence>
<comment type="subcellular location">
    <subcellularLocation>
        <location evidence="2">Endoplasmic reticulum lumen</location>
    </subcellularLocation>
    <subcellularLocation>
        <location evidence="2">Melanosome</location>
    </subcellularLocation>
</comment>
<organism evidence="6">
    <name type="scientific">Aedes albopictus</name>
    <name type="common">Asian tiger mosquito</name>
    <name type="synonym">Stegomyia albopicta</name>
    <dbReference type="NCBI Taxonomy" id="7160"/>
    <lineage>
        <taxon>Eukaryota</taxon>
        <taxon>Metazoa</taxon>
        <taxon>Ecdysozoa</taxon>
        <taxon>Arthropoda</taxon>
        <taxon>Hexapoda</taxon>
        <taxon>Insecta</taxon>
        <taxon>Pterygota</taxon>
        <taxon>Neoptera</taxon>
        <taxon>Endopterygota</taxon>
        <taxon>Diptera</taxon>
        <taxon>Nematocera</taxon>
        <taxon>Culicoidea</taxon>
        <taxon>Culicidae</taxon>
        <taxon>Culicinae</taxon>
        <taxon>Aedini</taxon>
        <taxon>Aedes</taxon>
        <taxon>Stegomyia</taxon>
    </lineage>
</organism>
<comment type="function">
    <text evidence="2">Does not seem to be a disulfide isomerase.</text>
</comment>
<dbReference type="SUPFAM" id="SSF47933">
    <property type="entry name" value="ERP29 C domain-like"/>
    <property type="match status" value="1"/>
</dbReference>
<dbReference type="InterPro" id="IPR036249">
    <property type="entry name" value="Thioredoxin-like_sf"/>
</dbReference>
<dbReference type="AlphaFoldDB" id="A0A023ENS4"/>
<evidence type="ECO:0000256" key="3">
    <source>
        <dbReference type="SAM" id="SignalP"/>
    </source>
</evidence>
<protein>
    <recommendedName>
        <fullName evidence="2">Endoplasmic reticulum resident protein 29</fullName>
    </recommendedName>
</protein>
<evidence type="ECO:0000256" key="2">
    <source>
        <dbReference type="PIRNR" id="PIRNR027352"/>
    </source>
</evidence>